<dbReference type="GO" id="GO:0030552">
    <property type="term" value="F:cAMP binding"/>
    <property type="evidence" value="ECO:0007669"/>
    <property type="project" value="TreeGrafter"/>
</dbReference>
<feature type="compositionally biased region" description="Low complexity" evidence="2">
    <location>
        <begin position="1099"/>
        <end position="1108"/>
    </location>
</feature>
<evidence type="ECO:0000313" key="5">
    <source>
        <dbReference type="Proteomes" id="UP000054937"/>
    </source>
</evidence>
<evidence type="ECO:0000256" key="2">
    <source>
        <dbReference type="SAM" id="MobiDB-lite"/>
    </source>
</evidence>
<feature type="compositionally biased region" description="Polar residues" evidence="2">
    <location>
        <begin position="1035"/>
        <end position="1045"/>
    </location>
</feature>
<dbReference type="PANTHER" id="PTHR11635:SF152">
    <property type="entry name" value="CAMP-DEPENDENT PROTEIN KINASE TYPE I REGULATORY SUBUNIT-RELATED"/>
    <property type="match status" value="1"/>
</dbReference>
<dbReference type="GO" id="GO:0005952">
    <property type="term" value="C:cAMP-dependent protein kinase complex"/>
    <property type="evidence" value="ECO:0007669"/>
    <property type="project" value="InterPro"/>
</dbReference>
<dbReference type="GO" id="GO:0004862">
    <property type="term" value="F:cAMP-dependent protein kinase inhibitor activity"/>
    <property type="evidence" value="ECO:0007669"/>
    <property type="project" value="TreeGrafter"/>
</dbReference>
<dbReference type="Proteomes" id="UP000054937">
    <property type="component" value="Unassembled WGS sequence"/>
</dbReference>
<feature type="domain" description="Cyclic nucleotide-binding" evidence="3">
    <location>
        <begin position="1484"/>
        <end position="1639"/>
    </location>
</feature>
<proteinExistence type="predicted"/>
<feature type="coiled-coil region" evidence="1">
    <location>
        <begin position="1243"/>
        <end position="1275"/>
    </location>
</feature>
<feature type="region of interest" description="Disordered" evidence="2">
    <location>
        <begin position="1774"/>
        <end position="1796"/>
    </location>
</feature>
<dbReference type="PANTHER" id="PTHR11635">
    <property type="entry name" value="CAMP-DEPENDENT PROTEIN KINASE REGULATORY CHAIN"/>
    <property type="match status" value="1"/>
</dbReference>
<feature type="compositionally biased region" description="Low complexity" evidence="2">
    <location>
        <begin position="1206"/>
        <end position="1215"/>
    </location>
</feature>
<dbReference type="InterPro" id="IPR014710">
    <property type="entry name" value="RmlC-like_jellyroll"/>
</dbReference>
<feature type="region of interest" description="Disordered" evidence="2">
    <location>
        <begin position="1085"/>
        <end position="1108"/>
    </location>
</feature>
<feature type="domain" description="Cyclic nucleotide-binding" evidence="3">
    <location>
        <begin position="926"/>
        <end position="956"/>
    </location>
</feature>
<evidence type="ECO:0000313" key="4">
    <source>
        <dbReference type="EMBL" id="KRX10342.1"/>
    </source>
</evidence>
<dbReference type="CDD" id="cd00038">
    <property type="entry name" value="CAP_ED"/>
    <property type="match status" value="3"/>
</dbReference>
<dbReference type="Gene3D" id="2.60.120.10">
    <property type="entry name" value="Jelly Rolls"/>
    <property type="match status" value="3"/>
</dbReference>
<dbReference type="OrthoDB" id="2021138at2759"/>
<evidence type="ECO:0000259" key="3">
    <source>
        <dbReference type="PROSITE" id="PS50042"/>
    </source>
</evidence>
<feature type="coiled-coil region" evidence="1">
    <location>
        <begin position="169"/>
        <end position="196"/>
    </location>
</feature>
<sequence>MGLLMEFQQFYRVYFKMEVLENQSKFQSNREELEKEQLQFEQKFNEINEKTEKQSKENASLFKEELDNFLETITQQDLREEIHSLKNEFEQKLQVSQNLIMNLVEQIDAKGIDVNKPKIDLEDFPDLQEIDSDKKDQISKQNCNNIQLNSQNSSPDISQTKLQLNFKNSQNTDNNMKQIQKQLDKYSELFNKISENNYDDDNSIEFLIENIQKPVEVKSLCKYQNFQIGLLDEVASQKKKKRALQFDTLWSLDQFVNQDSLKNYDNDDYDSDFSFSSDIQQENNDKNETEDNQCQIGQMQFYDGTIHQGFYKMGEFVKKNDKNCYHIFFEIWKKQQKISSLDELNLQVIEYLNQNHEKRYENIMQQKLQQEQNYDSIFVSDMLFECIINAISDNDKDYYLQEVQKLYQYNADIKQLMQQMTDNNWKNLVKEVQTIEDMMLLQDDIFNKITNQNLQQSVYFNSYIDNFNDKKNLNYSFHLLNSNYFKQIIRGCEVGIISDPLYFQDKTHENQLKDSQAILILEDYQDYNEYQKKFIKLYNKQNKQKINNFFDYRQQNENKSLVVFSKNTDTFQQFFYFQCKDDVNNYYKEQFPTGLKNVLIVSHNTYNKLVQNLNLDMNKKVNVIWHHDIYTQLKIEQNKFKWQSYKQQNGKELLQNFFNQNYYRQIKKTKDMMNIVDVQFQENSKQSKWGYFQDVNKMAEQGKYQNLVNIYEKHKIKIQQEITDFFDYDTFIENDQQNHIKKQLENFLININFQQHILQCIEFLKEILHYLQGLNHFLSKDKYGNTVYLEIFCNFVYSEKYIDENARELKVQLLYEMKKELKNKFGQTQYLKKYLNCDSTNQIDKKRLQHLQREFIACFLFLTFRIVNRNFLALLIIKKKPEDRMEDEIMILKNWTSQFNFFKELNSKQLNVQTQLHQKCCQKMQYKQVKKGQTVFLAGEPADKFYIILQGKVNVLLPKNQEQITKDQLAQMKQEDQENENIIQLVMLDFKKQQLIKENIKKRQNEALILQKQLQENQQSPQKKNQNIEDEKNHSPNSSDSKMQSNSFNQISETQIQLHDSKLLGIQQQQIPQINSLSDLNNLNLSKSQLDPNNVPKRNYNNKSKQNCKNQQNNCIDIDAQMEQSKGISNFNSRYENYSNLNTSQNKLMQFSSLNRNNLFLEKKMSQSQQVKFTSLQPRIQKKPINLANLDVELIEENQAERDENQNTQQNMETNSRQSRLSQTFKRGVNKAKTVIYIRKPKFENIYLKKQEEERKKKEEEKQKIEQQMAILDLQYKPVKKTKRLSFVSLQSIEQFDSFKKNQKIQLEDKDLLKSTQELEIEIDSDDGKPEKIKSLARLNQKLKEQISHFQNDINFLGTEDIDYEYKDILKLLQEIEQEIISEEQSLTNDEIKNGLGGIKLSELENLDDYIENGILKHKYVITLETGQMFGELGIVMNQPRLATILAQENCGFAILNSSDFKKILQQAQNKKVNDKIDFFQINMLQKARRKQVVTFAQNFDKMKFNKGTVIFQEGQEVDSLIIIKKGTVDVYKQVQEQELKQITQEKTSKLQNIKQFVKDDLQNMRQKNQKKVKIPISTLGSGQTIGDIEIIQQTNSQCTYIASTEKLVVYKLKANLFMNFLKNNPSILQEFNDEAKIKKFWIDAQVENHRKNYQESKNAFDQLLQKQSENIDYKQLRFGQKKSNEDNIKQLVATHISQSQVIRGNQNLNQLNLEKKFNNKHKITEFDQKFNFQQKHDEIEIQKQKDNQQKLNKFSSYNRSLKLNHSPRTLISREKSSQNIQSINLPAKQDKYRKK</sequence>
<dbReference type="InterPro" id="IPR018490">
    <property type="entry name" value="cNMP-bd_dom_sf"/>
</dbReference>
<feature type="region of interest" description="Disordered" evidence="2">
    <location>
        <begin position="1201"/>
        <end position="1221"/>
    </location>
</feature>
<dbReference type="InterPro" id="IPR000595">
    <property type="entry name" value="cNMP-bd_dom"/>
</dbReference>
<dbReference type="InterPro" id="IPR050503">
    <property type="entry name" value="cAMP-dep_PK_reg_su-like"/>
</dbReference>
<dbReference type="InParanoid" id="A0A0V0R752"/>
<protein>
    <submittedName>
        <fullName evidence="4">Cyclic nucleotide-binding protein</fullName>
    </submittedName>
</protein>
<organism evidence="4 5">
    <name type="scientific">Pseudocohnilembus persalinus</name>
    <name type="common">Ciliate</name>
    <dbReference type="NCBI Taxonomy" id="266149"/>
    <lineage>
        <taxon>Eukaryota</taxon>
        <taxon>Sar</taxon>
        <taxon>Alveolata</taxon>
        <taxon>Ciliophora</taxon>
        <taxon>Intramacronucleata</taxon>
        <taxon>Oligohymenophorea</taxon>
        <taxon>Scuticociliatia</taxon>
        <taxon>Philasterida</taxon>
        <taxon>Pseudocohnilembidae</taxon>
        <taxon>Pseudocohnilembus</taxon>
    </lineage>
</organism>
<feature type="coiled-coil region" evidence="1">
    <location>
        <begin position="16"/>
        <end position="106"/>
    </location>
</feature>
<evidence type="ECO:0000256" key="1">
    <source>
        <dbReference type="SAM" id="Coils"/>
    </source>
</evidence>
<reference evidence="4 5" key="1">
    <citation type="journal article" date="2015" name="Sci. Rep.">
        <title>Genome of the facultative scuticociliatosis pathogen Pseudocohnilembus persalinus provides insight into its virulence through horizontal gene transfer.</title>
        <authorList>
            <person name="Xiong J."/>
            <person name="Wang G."/>
            <person name="Cheng J."/>
            <person name="Tian M."/>
            <person name="Pan X."/>
            <person name="Warren A."/>
            <person name="Jiang C."/>
            <person name="Yuan D."/>
            <person name="Miao W."/>
        </authorList>
    </citation>
    <scope>NUCLEOTIDE SEQUENCE [LARGE SCALE GENOMIC DNA]</scope>
    <source>
        <strain evidence="4">36N120E</strain>
    </source>
</reference>
<dbReference type="SUPFAM" id="SSF51206">
    <property type="entry name" value="cAMP-binding domain-like"/>
    <property type="match status" value="2"/>
</dbReference>
<dbReference type="GO" id="GO:0034236">
    <property type="term" value="F:protein kinase A catalytic subunit binding"/>
    <property type="evidence" value="ECO:0007669"/>
    <property type="project" value="TreeGrafter"/>
</dbReference>
<feature type="region of interest" description="Disordered" evidence="2">
    <location>
        <begin position="1014"/>
        <end position="1045"/>
    </location>
</feature>
<feature type="compositionally biased region" description="Polar residues" evidence="2">
    <location>
        <begin position="1014"/>
        <end position="1025"/>
    </location>
</feature>
<comment type="caution">
    <text evidence="4">The sequence shown here is derived from an EMBL/GenBank/DDBJ whole genome shotgun (WGS) entry which is preliminary data.</text>
</comment>
<keyword evidence="5" id="KW-1185">Reference proteome</keyword>
<feature type="domain" description="Cyclic nucleotide-binding" evidence="3">
    <location>
        <begin position="1419"/>
        <end position="1482"/>
    </location>
</feature>
<keyword evidence="1" id="KW-0175">Coiled coil</keyword>
<gene>
    <name evidence="4" type="ORF">PPERSA_03649</name>
</gene>
<dbReference type="GO" id="GO:0005829">
    <property type="term" value="C:cytosol"/>
    <property type="evidence" value="ECO:0007669"/>
    <property type="project" value="TreeGrafter"/>
</dbReference>
<name>A0A0V0R752_PSEPJ</name>
<dbReference type="PROSITE" id="PS50042">
    <property type="entry name" value="CNMP_BINDING_3"/>
    <property type="match status" value="3"/>
</dbReference>
<accession>A0A0V0R752</accession>
<dbReference type="Pfam" id="PF00027">
    <property type="entry name" value="cNMP_binding"/>
    <property type="match status" value="1"/>
</dbReference>
<feature type="coiled-coil region" evidence="1">
    <location>
        <begin position="1333"/>
        <end position="1393"/>
    </location>
</feature>
<dbReference type="EMBL" id="LDAU01000030">
    <property type="protein sequence ID" value="KRX10342.1"/>
    <property type="molecule type" value="Genomic_DNA"/>
</dbReference>